<evidence type="ECO:0000259" key="7">
    <source>
        <dbReference type="PROSITE" id="PS50885"/>
    </source>
</evidence>
<dbReference type="GO" id="GO:0016020">
    <property type="term" value="C:membrane"/>
    <property type="evidence" value="ECO:0007669"/>
    <property type="project" value="InterPro"/>
</dbReference>
<keyword evidence="5" id="KW-1133">Transmembrane helix</keyword>
<dbReference type="SMART" id="SM00283">
    <property type="entry name" value="MA"/>
    <property type="match status" value="1"/>
</dbReference>
<evidence type="ECO:0000256" key="3">
    <source>
        <dbReference type="PROSITE-ProRule" id="PRU00284"/>
    </source>
</evidence>
<evidence type="ECO:0000256" key="1">
    <source>
        <dbReference type="ARBA" id="ARBA00023224"/>
    </source>
</evidence>
<dbReference type="InterPro" id="IPR004089">
    <property type="entry name" value="MCPsignal_dom"/>
</dbReference>
<organism evidence="8 9">
    <name type="scientific">Candidatus Sulfurimonas marisnigri</name>
    <dbReference type="NCBI Taxonomy" id="2740405"/>
    <lineage>
        <taxon>Bacteria</taxon>
        <taxon>Pseudomonadati</taxon>
        <taxon>Campylobacterota</taxon>
        <taxon>Epsilonproteobacteria</taxon>
        <taxon>Campylobacterales</taxon>
        <taxon>Sulfurimonadaceae</taxon>
        <taxon>Sulfurimonas</taxon>
    </lineage>
</organism>
<dbReference type="EMBL" id="CP054493">
    <property type="protein sequence ID" value="QOY53657.1"/>
    <property type="molecule type" value="Genomic_DNA"/>
</dbReference>
<evidence type="ECO:0000313" key="8">
    <source>
        <dbReference type="EMBL" id="QOY53657.1"/>
    </source>
</evidence>
<gene>
    <name evidence="8" type="ORF">HUE87_06970</name>
</gene>
<dbReference type="KEGG" id="smas:HUE87_06970"/>
<dbReference type="PROSITE" id="PS50111">
    <property type="entry name" value="CHEMOTAXIS_TRANSDUC_2"/>
    <property type="match status" value="1"/>
</dbReference>
<feature type="domain" description="Methyl-accepting transducer" evidence="6">
    <location>
        <begin position="306"/>
        <end position="486"/>
    </location>
</feature>
<evidence type="ECO:0000256" key="4">
    <source>
        <dbReference type="SAM" id="Coils"/>
    </source>
</evidence>
<dbReference type="Pfam" id="PF13682">
    <property type="entry name" value="CZB"/>
    <property type="match status" value="1"/>
</dbReference>
<evidence type="ECO:0000313" key="9">
    <source>
        <dbReference type="Proteomes" id="UP000593836"/>
    </source>
</evidence>
<dbReference type="Pfam" id="PF00015">
    <property type="entry name" value="MCPsignal"/>
    <property type="match status" value="1"/>
</dbReference>
<keyword evidence="5" id="KW-0812">Transmembrane</keyword>
<dbReference type="PANTHER" id="PTHR32089">
    <property type="entry name" value="METHYL-ACCEPTING CHEMOTAXIS PROTEIN MCPB"/>
    <property type="match status" value="1"/>
</dbReference>
<dbReference type="PANTHER" id="PTHR32089:SF112">
    <property type="entry name" value="LYSOZYME-LIKE PROTEIN-RELATED"/>
    <property type="match status" value="1"/>
</dbReference>
<dbReference type="Proteomes" id="UP000593836">
    <property type="component" value="Chromosome"/>
</dbReference>
<dbReference type="SUPFAM" id="SSF58104">
    <property type="entry name" value="Methyl-accepting chemotaxis protein (MCP) signaling domain"/>
    <property type="match status" value="1"/>
</dbReference>
<protein>
    <submittedName>
        <fullName evidence="8">CZB domain-containing protein</fullName>
    </submittedName>
</protein>
<feature type="transmembrane region" description="Helical" evidence="5">
    <location>
        <begin position="195"/>
        <end position="218"/>
    </location>
</feature>
<keyword evidence="1 3" id="KW-0807">Transducer</keyword>
<evidence type="ECO:0000256" key="5">
    <source>
        <dbReference type="SAM" id="Phobius"/>
    </source>
</evidence>
<proteinExistence type="inferred from homology"/>
<dbReference type="AlphaFoldDB" id="A0A7S7LY92"/>
<dbReference type="PROSITE" id="PS50885">
    <property type="entry name" value="HAMP"/>
    <property type="match status" value="1"/>
</dbReference>
<feature type="coiled-coil region" evidence="4">
    <location>
        <begin position="254"/>
        <end position="281"/>
    </location>
</feature>
<feature type="domain" description="HAMP" evidence="7">
    <location>
        <begin position="214"/>
        <end position="266"/>
    </location>
</feature>
<dbReference type="GO" id="GO:0007165">
    <property type="term" value="P:signal transduction"/>
    <property type="evidence" value="ECO:0007669"/>
    <property type="project" value="UniProtKB-KW"/>
</dbReference>
<sequence length="603" mass="67340">MNFAKNFSIKQILTTVGIVVFISMSVTAFLNHSNIASVERTIENSAEKVLPHAFNLTKLQVNVIQIQQWLTDAAATRAKDGLDEGYVEAKKHFNEANNRLDELIEYHKSDKQSDMVSDLKTFRIELKNYYDLTLKMTDEYVNNGTDAGNIYMPKVDVSTQKLYEKIENWVSEHINNNLLIMEEMNHSLKVADAEVAISSLMLVIIAGIGMLFVVNILLSVDKLKNYLSTLADSNFESVCNMKGKNEIASIGRGINQLVVRVKESIEENKQATEAAKEKTIEVEHSLLRNKFVVELGNVFSSGAKDSIQKVQSSTESNLAEIKVMSELNSKSSQGISELRENNSGLHQALENIVEASSETKRSSDELNENIASISAVVELIKEIADQTNLLALNAAIEAARAGEHGRGFAVVADEVRKLAERTQKATGEIEVSIGVVNQSSSTMLEQSETMEKVSSEAKDKVDGFQDSFVEMAQTVEELNHSSSYIANKVFITLAELDHVLFKINGYRTVFNNEDKLLSDHHSCRFGKWYEGEGKEFFGKTKAYLQIKIPHATVHTNINNAIALNVARDRDKNTDNMIIDDFIKTEKVSMELFSILDEMVEEAN</sequence>
<evidence type="ECO:0000259" key="6">
    <source>
        <dbReference type="PROSITE" id="PS50111"/>
    </source>
</evidence>
<reference evidence="8 9" key="1">
    <citation type="submission" date="2020-05" db="EMBL/GenBank/DDBJ databases">
        <title>Sulfurimonas marisnigri, sp. nov., and Sulfurimonas baltica, sp. nov., manganese oxide reducing chemolithoautotrophs of the class Epsilonproteobacteria isolated from the pelagic redoxclines of the Black and Baltic Seas and emended description of the genus Sulfurimonas.</title>
        <authorList>
            <person name="Henkel J.V."/>
            <person name="Laudan C."/>
            <person name="Werner J."/>
            <person name="Neu T."/>
            <person name="Plewe S."/>
            <person name="Sproer C."/>
            <person name="Bunk B."/>
            <person name="Schulz-Vogt H.N."/>
        </authorList>
    </citation>
    <scope>NUCLEOTIDE SEQUENCE [LARGE SCALE GENOMIC DNA]</scope>
    <source>
        <strain evidence="8 9">SoZ1</strain>
    </source>
</reference>
<keyword evidence="4" id="KW-0175">Coiled coil</keyword>
<dbReference type="Gene3D" id="1.10.287.950">
    <property type="entry name" value="Methyl-accepting chemotaxis protein"/>
    <property type="match status" value="1"/>
</dbReference>
<evidence type="ECO:0000256" key="2">
    <source>
        <dbReference type="ARBA" id="ARBA00029447"/>
    </source>
</evidence>
<feature type="transmembrane region" description="Helical" evidence="5">
    <location>
        <begin position="12"/>
        <end position="30"/>
    </location>
</feature>
<accession>A0A7S7LY92</accession>
<keyword evidence="5" id="KW-0472">Membrane</keyword>
<comment type="similarity">
    <text evidence="2">Belongs to the methyl-accepting chemotaxis (MCP) protein family.</text>
</comment>
<dbReference type="InterPro" id="IPR003660">
    <property type="entry name" value="HAMP_dom"/>
</dbReference>
<name>A0A7S7LY92_9BACT</name>
<dbReference type="InterPro" id="IPR025991">
    <property type="entry name" value="Chemoreceptor_zinc-bind_dom"/>
</dbReference>
<keyword evidence="9" id="KW-1185">Reference proteome</keyword>